<dbReference type="AlphaFoldDB" id="A0A023X660"/>
<feature type="signal peptide" evidence="2">
    <location>
        <begin position="1"/>
        <end position="19"/>
    </location>
</feature>
<accession>A0A023X660</accession>
<evidence type="ECO:0008006" key="5">
    <source>
        <dbReference type="Google" id="ProtNLM"/>
    </source>
</evidence>
<gene>
    <name evidence="3" type="ORF">RradSPS_2669</name>
</gene>
<keyword evidence="2" id="KW-0732">Signal</keyword>
<evidence type="ECO:0000256" key="2">
    <source>
        <dbReference type="SAM" id="SignalP"/>
    </source>
</evidence>
<evidence type="ECO:0000313" key="4">
    <source>
        <dbReference type="Proteomes" id="UP000025229"/>
    </source>
</evidence>
<keyword evidence="4" id="KW-1185">Reference proteome</keyword>
<evidence type="ECO:0000256" key="1">
    <source>
        <dbReference type="SAM" id="MobiDB-lite"/>
    </source>
</evidence>
<sequence>MRYKWLLVGILAATTGMSANVVWNSVQTDAQNTTRSASAQEIGVPAEQADGSLVFTGQLGESNEADLELVSTQPFEISGGTVAVDVSSDPEGYEPLVDFLDEEESPLAADEDSSLTRDTYSNVPPGTYTLDIYTGVPANISGTYTVTVSEGEVAPTPEEPSTPSPTIQPAGSETRDRQAPTPSTDRSLLYSGGPASGALPLMPDGRCPAEFPVKRGDTCNAS</sequence>
<evidence type="ECO:0000313" key="3">
    <source>
        <dbReference type="EMBL" id="AHY47952.1"/>
    </source>
</evidence>
<feature type="region of interest" description="Disordered" evidence="1">
    <location>
        <begin position="150"/>
        <end position="222"/>
    </location>
</feature>
<dbReference type="STRING" id="42256.RradSPS_2669"/>
<proteinExistence type="predicted"/>
<name>A0A023X660_RUBRA</name>
<dbReference type="KEGG" id="rrd:RradSPS_2669"/>
<reference evidence="3 4" key="1">
    <citation type="submission" date="2014-03" db="EMBL/GenBank/DDBJ databases">
        <title>Complete genome sequence of the Radio-Resistant Rubrobacter radiotolerans RSPS-4.</title>
        <authorList>
            <person name="Egas C.C."/>
            <person name="Barroso C.C."/>
            <person name="Froufe H.J.C."/>
            <person name="Pacheco J.J."/>
            <person name="Albuquerque L.L."/>
            <person name="da Costa M.M.S."/>
        </authorList>
    </citation>
    <scope>NUCLEOTIDE SEQUENCE [LARGE SCALE GENOMIC DNA]</scope>
    <source>
        <strain evidence="3 4">RSPS-4</strain>
    </source>
</reference>
<dbReference type="HOGENOM" id="CLU_1244568_0_0_11"/>
<dbReference type="Proteomes" id="UP000025229">
    <property type="component" value="Chromosome"/>
</dbReference>
<organism evidence="3 4">
    <name type="scientific">Rubrobacter radiotolerans</name>
    <name type="common">Arthrobacter radiotolerans</name>
    <dbReference type="NCBI Taxonomy" id="42256"/>
    <lineage>
        <taxon>Bacteria</taxon>
        <taxon>Bacillati</taxon>
        <taxon>Actinomycetota</taxon>
        <taxon>Rubrobacteria</taxon>
        <taxon>Rubrobacterales</taxon>
        <taxon>Rubrobacteraceae</taxon>
        <taxon>Rubrobacter</taxon>
    </lineage>
</organism>
<dbReference type="EMBL" id="CP007514">
    <property type="protein sequence ID" value="AHY47952.1"/>
    <property type="molecule type" value="Genomic_DNA"/>
</dbReference>
<feature type="chain" id="PRO_5038598265" description="Peptidase C-terminal archaeal/bacterial domain-containing protein" evidence="2">
    <location>
        <begin position="20"/>
        <end position="222"/>
    </location>
</feature>
<feature type="compositionally biased region" description="Basic and acidic residues" evidence="1">
    <location>
        <begin position="212"/>
        <end position="222"/>
    </location>
</feature>
<protein>
    <recommendedName>
        <fullName evidence="5">Peptidase C-terminal archaeal/bacterial domain-containing protein</fullName>
    </recommendedName>
</protein>